<feature type="domain" description="Putative zinc-finger" evidence="1">
    <location>
        <begin position="3"/>
        <end position="37"/>
    </location>
</feature>
<name>A0A948S1T7_UNCEI</name>
<dbReference type="InterPro" id="IPR041916">
    <property type="entry name" value="Anti_sigma_zinc_sf"/>
</dbReference>
<evidence type="ECO:0000313" key="3">
    <source>
        <dbReference type="Proteomes" id="UP000777784"/>
    </source>
</evidence>
<dbReference type="Pfam" id="PF13490">
    <property type="entry name" value="zf-HC2"/>
    <property type="match status" value="1"/>
</dbReference>
<evidence type="ECO:0000259" key="1">
    <source>
        <dbReference type="Pfam" id="PF13490"/>
    </source>
</evidence>
<dbReference type="Gene3D" id="1.25.10.10">
    <property type="entry name" value="Leucine-rich Repeat Variant"/>
    <property type="match status" value="1"/>
</dbReference>
<dbReference type="InterPro" id="IPR011989">
    <property type="entry name" value="ARM-like"/>
</dbReference>
<evidence type="ECO:0000313" key="2">
    <source>
        <dbReference type="EMBL" id="MBU2693357.1"/>
    </source>
</evidence>
<dbReference type="Gene3D" id="1.10.10.1320">
    <property type="entry name" value="Anti-sigma factor, zinc-finger domain"/>
    <property type="match status" value="1"/>
</dbReference>
<dbReference type="AlphaFoldDB" id="A0A948S1T7"/>
<protein>
    <submittedName>
        <fullName evidence="2">HEAT repeat domain-containing protein</fullName>
    </submittedName>
</protein>
<dbReference type="Proteomes" id="UP000777784">
    <property type="component" value="Unassembled WGS sequence"/>
</dbReference>
<gene>
    <name evidence="2" type="ORF">KJ970_20755</name>
</gene>
<dbReference type="InterPro" id="IPR016024">
    <property type="entry name" value="ARM-type_fold"/>
</dbReference>
<dbReference type="EMBL" id="JAHJDP010000119">
    <property type="protein sequence ID" value="MBU2693357.1"/>
    <property type="molecule type" value="Genomic_DNA"/>
</dbReference>
<dbReference type="SUPFAM" id="SSF48371">
    <property type="entry name" value="ARM repeat"/>
    <property type="match status" value="1"/>
</dbReference>
<dbReference type="InterPro" id="IPR027383">
    <property type="entry name" value="Znf_put"/>
</dbReference>
<organism evidence="2 3">
    <name type="scientific">Eiseniibacteriota bacterium</name>
    <dbReference type="NCBI Taxonomy" id="2212470"/>
    <lineage>
        <taxon>Bacteria</taxon>
        <taxon>Candidatus Eiseniibacteriota</taxon>
    </lineage>
</organism>
<reference evidence="2" key="1">
    <citation type="submission" date="2021-05" db="EMBL/GenBank/DDBJ databases">
        <title>Energy efficiency and biological interactions define the core microbiome of deep oligotrophic groundwater.</title>
        <authorList>
            <person name="Mehrshad M."/>
            <person name="Lopez-Fernandez M."/>
            <person name="Bell E."/>
            <person name="Bernier-Latmani R."/>
            <person name="Bertilsson S."/>
            <person name="Dopson M."/>
        </authorList>
    </citation>
    <scope>NUCLEOTIDE SEQUENCE</scope>
    <source>
        <strain evidence="2">Modern_marine.mb.64</strain>
    </source>
</reference>
<proteinExistence type="predicted"/>
<sequence length="270" mass="30661">MNCKRIQELIPDYLAGQIPSDELHLFESHLSQCETCRLELEYMEKTWVELADFPDEEPSPDLRGRFYPMLEAEKRRLGESANTSWWRRLELWLEAWWPRRPAVQLMMTAAVLMVGMAAGSRFNAGEGSKEELAHMRSEIQQMNQMVSLSLLSQDSSSERLRGVNWSTRVDVPSTRLLTNLTRILNSDPNENVRLAAVDALTFFPHESGVLDALSLALSQESSPMVQVALIDFLIALQEKKALEALKIFITKPDVSPSVKKHAESKIHALL</sequence>
<comment type="caution">
    <text evidence="2">The sequence shown here is derived from an EMBL/GenBank/DDBJ whole genome shotgun (WGS) entry which is preliminary data.</text>
</comment>
<dbReference type="Pfam" id="PF13646">
    <property type="entry name" value="HEAT_2"/>
    <property type="match status" value="1"/>
</dbReference>
<accession>A0A948S1T7</accession>